<reference evidence="1" key="1">
    <citation type="submission" date="2023-08" db="EMBL/GenBank/DDBJ databases">
        <title>Emergence of clinically-relevant ST2 carbapenem-resistant Acinetobacter baumannii strains in hospital sewages in Zhejiang, East of China.</title>
        <authorList>
            <person name="Kaichao C."/>
            <person name="Zhang R."/>
        </authorList>
    </citation>
    <scope>NUCLEOTIDE SEQUENCE</scope>
    <source>
        <strain evidence="1">M-RB-37</strain>
    </source>
</reference>
<evidence type="ECO:0008006" key="3">
    <source>
        <dbReference type="Google" id="ProtNLM"/>
    </source>
</evidence>
<organism evidence="1 2">
    <name type="scientific">Acinetobacter rudis</name>
    <dbReference type="NCBI Taxonomy" id="632955"/>
    <lineage>
        <taxon>Bacteria</taxon>
        <taxon>Pseudomonadati</taxon>
        <taxon>Pseudomonadota</taxon>
        <taxon>Gammaproteobacteria</taxon>
        <taxon>Moraxellales</taxon>
        <taxon>Moraxellaceae</taxon>
        <taxon>Acinetobacter</taxon>
    </lineage>
</organism>
<gene>
    <name evidence="1" type="ORF">RFH47_01795</name>
</gene>
<accession>A0AAW8J3A5</accession>
<name>A0AAW8J3A5_9GAMM</name>
<sequence length="266" mass="30884">MKLFSQKNNDKILILNNFIIDKYFLFDILESTKFMKKTIMLELNIANAIFEGFNDKDGLMICGYEWGEESNQNETESTVPDTSKECTFSNKSLRYGEVAKTWIKYDKKIRTWFSVWGHPLDENELGQDFDKCIIQTNWALGSSPQSGSIPYYLNDENLENFITHIDALRPKVILFMGNQLLTKLLRSQKAWDKFTPIMGDEIKKLQVLRMQDYHGPLTYINTFEKCVVVGLPHPSGSRGLTNEYIEYCKLEVGAILKEFKKQKNIL</sequence>
<dbReference type="EMBL" id="JAVIDL010000002">
    <property type="protein sequence ID" value="MDQ8934482.1"/>
    <property type="molecule type" value="Genomic_DNA"/>
</dbReference>
<proteinExistence type="predicted"/>
<dbReference type="Proteomes" id="UP001243844">
    <property type="component" value="Unassembled WGS sequence"/>
</dbReference>
<comment type="caution">
    <text evidence="1">The sequence shown here is derived from an EMBL/GenBank/DDBJ whole genome shotgun (WGS) entry which is preliminary data.</text>
</comment>
<dbReference type="AlphaFoldDB" id="A0AAW8J3A5"/>
<protein>
    <recommendedName>
        <fullName evidence="3">Uracil-DNA glycosylase-like domain-containing protein</fullName>
    </recommendedName>
</protein>
<evidence type="ECO:0000313" key="1">
    <source>
        <dbReference type="EMBL" id="MDQ8934482.1"/>
    </source>
</evidence>
<evidence type="ECO:0000313" key="2">
    <source>
        <dbReference type="Proteomes" id="UP001243844"/>
    </source>
</evidence>